<protein>
    <recommendedName>
        <fullName evidence="1">Chromo domain-containing protein</fullName>
    </recommendedName>
</protein>
<organism evidence="2 3">
    <name type="scientific">Phytophthora megakarya</name>
    <dbReference type="NCBI Taxonomy" id="4795"/>
    <lineage>
        <taxon>Eukaryota</taxon>
        <taxon>Sar</taxon>
        <taxon>Stramenopiles</taxon>
        <taxon>Oomycota</taxon>
        <taxon>Peronosporomycetes</taxon>
        <taxon>Peronosporales</taxon>
        <taxon>Peronosporaceae</taxon>
        <taxon>Phytophthora</taxon>
    </lineage>
</organism>
<accession>A0A225WJJ1</accession>
<dbReference type="SUPFAM" id="SSF54160">
    <property type="entry name" value="Chromo domain-like"/>
    <property type="match status" value="1"/>
</dbReference>
<sequence>MIGYAYIQWTLDRGSGYTWIECVTDMRKNRHTYGMAYFASLKRSENMRIFLVIHVSKIKTVREFPNCPVARLVGSDADQVDFEEALLPEDSWIQVRNPDEYEVDRISDMRTGKRTRYRRIYREFLVHWRIYEYPTWVDEADLNSGVLLYEFLRDRTNRNRFGVMLSHEEP</sequence>
<proteinExistence type="predicted"/>
<dbReference type="PROSITE" id="PS50013">
    <property type="entry name" value="CHROMO_2"/>
    <property type="match status" value="1"/>
</dbReference>
<dbReference type="Gene3D" id="2.40.50.40">
    <property type="match status" value="1"/>
</dbReference>
<dbReference type="InterPro" id="IPR000953">
    <property type="entry name" value="Chromo/chromo_shadow_dom"/>
</dbReference>
<dbReference type="AlphaFoldDB" id="A0A225WJJ1"/>
<gene>
    <name evidence="2" type="ORF">PHMEG_0008101</name>
</gene>
<evidence type="ECO:0000313" key="3">
    <source>
        <dbReference type="Proteomes" id="UP000198211"/>
    </source>
</evidence>
<evidence type="ECO:0000259" key="1">
    <source>
        <dbReference type="PROSITE" id="PS50013"/>
    </source>
</evidence>
<reference evidence="3" key="1">
    <citation type="submission" date="2017-03" db="EMBL/GenBank/DDBJ databases">
        <title>Phytopthora megakarya and P. palmivora, two closely related causual agents of cacao black pod achieved similar genome size and gene model numbers by different mechanisms.</title>
        <authorList>
            <person name="Ali S."/>
            <person name="Shao J."/>
            <person name="Larry D.J."/>
            <person name="Kronmiller B."/>
            <person name="Shen D."/>
            <person name="Strem M.D."/>
            <person name="Melnick R.L."/>
            <person name="Guiltinan M.J."/>
            <person name="Tyler B.M."/>
            <person name="Meinhardt L.W."/>
            <person name="Bailey B.A."/>
        </authorList>
    </citation>
    <scope>NUCLEOTIDE SEQUENCE [LARGE SCALE GENOMIC DNA]</scope>
    <source>
        <strain evidence="3">zdho120</strain>
    </source>
</reference>
<dbReference type="Proteomes" id="UP000198211">
    <property type="component" value="Unassembled WGS sequence"/>
</dbReference>
<name>A0A225WJJ1_9STRA</name>
<comment type="caution">
    <text evidence="2">The sequence shown here is derived from an EMBL/GenBank/DDBJ whole genome shotgun (WGS) entry which is preliminary data.</text>
</comment>
<dbReference type="EMBL" id="NBNE01000676">
    <property type="protein sequence ID" value="OWZ17891.1"/>
    <property type="molecule type" value="Genomic_DNA"/>
</dbReference>
<feature type="domain" description="Chromo" evidence="1">
    <location>
        <begin position="101"/>
        <end position="155"/>
    </location>
</feature>
<keyword evidence="3" id="KW-1185">Reference proteome</keyword>
<evidence type="ECO:0000313" key="2">
    <source>
        <dbReference type="EMBL" id="OWZ17891.1"/>
    </source>
</evidence>
<dbReference type="CDD" id="cd00024">
    <property type="entry name" value="CD_CSD"/>
    <property type="match status" value="1"/>
</dbReference>
<dbReference type="OrthoDB" id="88785at2759"/>
<dbReference type="InterPro" id="IPR016197">
    <property type="entry name" value="Chromo-like_dom_sf"/>
</dbReference>
<dbReference type="SMART" id="SM00298">
    <property type="entry name" value="CHROMO"/>
    <property type="match status" value="1"/>
</dbReference>